<evidence type="ECO:0000313" key="1">
    <source>
        <dbReference type="EMBL" id="CAL1610267.1"/>
    </source>
</evidence>
<protein>
    <submittedName>
        <fullName evidence="1">Uncharacterized protein</fullName>
    </submittedName>
</protein>
<dbReference type="AlphaFoldDB" id="A0AAV2MAB0"/>
<dbReference type="Proteomes" id="UP001497482">
    <property type="component" value="Chromosome 7"/>
</dbReference>
<dbReference type="EMBL" id="OZ035829">
    <property type="protein sequence ID" value="CAL1610267.1"/>
    <property type="molecule type" value="Genomic_DNA"/>
</dbReference>
<name>A0AAV2MAB0_KNICA</name>
<sequence length="115" mass="12351">MSSSSSTCSMAGPLDGQWGWVSGSAHLRGDSGSEEPSGILCAAVVAFPKSPTATCHCGWKVGPQKQECAQSVDPAWTWRGPGPSYGLLQRLFVYSRGWSCERKGETLQSQQELKE</sequence>
<evidence type="ECO:0000313" key="2">
    <source>
        <dbReference type="Proteomes" id="UP001497482"/>
    </source>
</evidence>
<gene>
    <name evidence="1" type="ORF">KC01_LOCUS36919</name>
</gene>
<organism evidence="1 2">
    <name type="scientific">Knipowitschia caucasica</name>
    <name type="common">Caucasian dwarf goby</name>
    <name type="synonym">Pomatoschistus caucasicus</name>
    <dbReference type="NCBI Taxonomy" id="637954"/>
    <lineage>
        <taxon>Eukaryota</taxon>
        <taxon>Metazoa</taxon>
        <taxon>Chordata</taxon>
        <taxon>Craniata</taxon>
        <taxon>Vertebrata</taxon>
        <taxon>Euteleostomi</taxon>
        <taxon>Actinopterygii</taxon>
        <taxon>Neopterygii</taxon>
        <taxon>Teleostei</taxon>
        <taxon>Neoteleostei</taxon>
        <taxon>Acanthomorphata</taxon>
        <taxon>Gobiaria</taxon>
        <taxon>Gobiiformes</taxon>
        <taxon>Gobioidei</taxon>
        <taxon>Gobiidae</taxon>
        <taxon>Gobiinae</taxon>
        <taxon>Knipowitschia</taxon>
    </lineage>
</organism>
<reference evidence="1 2" key="1">
    <citation type="submission" date="2024-04" db="EMBL/GenBank/DDBJ databases">
        <authorList>
            <person name="Waldvogel A.-M."/>
            <person name="Schoenle A."/>
        </authorList>
    </citation>
    <scope>NUCLEOTIDE SEQUENCE [LARGE SCALE GENOMIC DNA]</scope>
</reference>
<proteinExistence type="predicted"/>
<keyword evidence="2" id="KW-1185">Reference proteome</keyword>
<accession>A0AAV2MAB0</accession>